<dbReference type="CDD" id="cd00080">
    <property type="entry name" value="H3TH_StructSpec-5'-nucleases"/>
    <property type="match status" value="1"/>
</dbReference>
<evidence type="ECO:0000256" key="1">
    <source>
        <dbReference type="ARBA" id="ARBA00001946"/>
    </source>
</evidence>
<dbReference type="InterPro" id="IPR008918">
    <property type="entry name" value="HhH2"/>
</dbReference>
<evidence type="ECO:0000256" key="15">
    <source>
        <dbReference type="ARBA" id="ARBA00034726"/>
    </source>
</evidence>
<evidence type="ECO:0000256" key="2">
    <source>
        <dbReference type="ARBA" id="ARBA00022553"/>
    </source>
</evidence>
<keyword evidence="8" id="KW-0378">Hydrolase</keyword>
<keyword evidence="5" id="KW-0479">Metal-binding</keyword>
<organism evidence="18 19">
    <name type="scientific">Atractosteus spatula</name>
    <name type="common">Alligator gar</name>
    <name type="synonym">Lepisosteus spatula</name>
    <dbReference type="NCBI Taxonomy" id="7917"/>
    <lineage>
        <taxon>Eukaryota</taxon>
        <taxon>Metazoa</taxon>
        <taxon>Chordata</taxon>
        <taxon>Craniata</taxon>
        <taxon>Vertebrata</taxon>
        <taxon>Euteleostomi</taxon>
        <taxon>Actinopterygii</taxon>
        <taxon>Neopterygii</taxon>
        <taxon>Holostei</taxon>
        <taxon>Semionotiformes</taxon>
        <taxon>Lepisosteidae</taxon>
        <taxon>Atractosteus</taxon>
    </lineage>
</organism>
<gene>
    <name evidence="18" type="ORF">GTO95_0014390</name>
</gene>
<evidence type="ECO:0000256" key="14">
    <source>
        <dbReference type="ARBA" id="ARBA00029382"/>
    </source>
</evidence>
<dbReference type="InterPro" id="IPR006085">
    <property type="entry name" value="XPG_DNA_repair_N"/>
</dbReference>
<proteinExistence type="inferred from homology"/>
<dbReference type="GO" id="GO:0008409">
    <property type="term" value="F:5'-3' exonuclease activity"/>
    <property type="evidence" value="ECO:0007669"/>
    <property type="project" value="TreeGrafter"/>
</dbReference>
<name>A0A8J7NP36_ATRSP</name>
<keyword evidence="13" id="KW-0539">Nucleus</keyword>
<evidence type="ECO:0000259" key="16">
    <source>
        <dbReference type="SMART" id="SM00484"/>
    </source>
</evidence>
<dbReference type="SMART" id="SM00485">
    <property type="entry name" value="XPGN"/>
    <property type="match status" value="1"/>
</dbReference>
<evidence type="ECO:0000256" key="13">
    <source>
        <dbReference type="ARBA" id="ARBA00023242"/>
    </source>
</evidence>
<dbReference type="Pfam" id="PF00752">
    <property type="entry name" value="XPG_N"/>
    <property type="match status" value="1"/>
</dbReference>
<evidence type="ECO:0000256" key="10">
    <source>
        <dbReference type="ARBA" id="ARBA00022842"/>
    </source>
</evidence>
<keyword evidence="11" id="KW-0496">Mitochondrion</keyword>
<dbReference type="GO" id="GO:0006260">
    <property type="term" value="P:DNA replication"/>
    <property type="evidence" value="ECO:0007669"/>
    <property type="project" value="UniProtKB-KW"/>
</dbReference>
<keyword evidence="7" id="KW-0227">DNA damage</keyword>
<dbReference type="GO" id="GO:0004523">
    <property type="term" value="F:RNA-DNA hybrid ribonuclease activity"/>
    <property type="evidence" value="ECO:0007669"/>
    <property type="project" value="TreeGrafter"/>
</dbReference>
<evidence type="ECO:0000256" key="7">
    <source>
        <dbReference type="ARBA" id="ARBA00022763"/>
    </source>
</evidence>
<dbReference type="SUPFAM" id="SSF88723">
    <property type="entry name" value="PIN domain-like"/>
    <property type="match status" value="1"/>
</dbReference>
<dbReference type="InterPro" id="IPR006086">
    <property type="entry name" value="XPG-I_dom"/>
</dbReference>
<reference evidence="18" key="1">
    <citation type="journal article" date="2021" name="Cell">
        <title>Tracing the genetic footprints of vertebrate landing in non-teleost ray-finned fishes.</title>
        <authorList>
            <person name="Bi X."/>
            <person name="Wang K."/>
            <person name="Yang L."/>
            <person name="Pan H."/>
            <person name="Jiang H."/>
            <person name="Wei Q."/>
            <person name="Fang M."/>
            <person name="Yu H."/>
            <person name="Zhu C."/>
            <person name="Cai Y."/>
            <person name="He Y."/>
            <person name="Gan X."/>
            <person name="Zeng H."/>
            <person name="Yu D."/>
            <person name="Zhu Y."/>
            <person name="Jiang H."/>
            <person name="Qiu Q."/>
            <person name="Yang H."/>
            <person name="Zhang Y.E."/>
            <person name="Wang W."/>
            <person name="Zhu M."/>
            <person name="He S."/>
            <person name="Zhang G."/>
        </authorList>
    </citation>
    <scope>NUCLEOTIDE SEQUENCE</scope>
    <source>
        <strain evidence="18">Allg_001</strain>
    </source>
</reference>
<feature type="domain" description="XPG N-terminal" evidence="17">
    <location>
        <begin position="1"/>
        <end position="105"/>
    </location>
</feature>
<dbReference type="GO" id="GO:0030145">
    <property type="term" value="F:manganese ion binding"/>
    <property type="evidence" value="ECO:0007669"/>
    <property type="project" value="TreeGrafter"/>
</dbReference>
<dbReference type="PANTHER" id="PTHR11081">
    <property type="entry name" value="FLAP ENDONUCLEASE FAMILY MEMBER"/>
    <property type="match status" value="1"/>
</dbReference>
<feature type="domain" description="XPG-I" evidence="16">
    <location>
        <begin position="123"/>
        <end position="193"/>
    </location>
</feature>
<evidence type="ECO:0000313" key="19">
    <source>
        <dbReference type="Proteomes" id="UP000736164"/>
    </source>
</evidence>
<evidence type="ECO:0000313" key="18">
    <source>
        <dbReference type="EMBL" id="MBN3317279.1"/>
    </source>
</evidence>
<comment type="similarity">
    <text evidence="15">Belongs to the XPG/RAD2 endonuclease family. FEN1 subfamily.</text>
</comment>
<keyword evidence="19" id="KW-1185">Reference proteome</keyword>
<dbReference type="InterPro" id="IPR036279">
    <property type="entry name" value="5-3_exonuclease_C_sf"/>
</dbReference>
<keyword evidence="10" id="KW-0460">Magnesium</keyword>
<evidence type="ECO:0000256" key="12">
    <source>
        <dbReference type="ARBA" id="ARBA00023204"/>
    </source>
</evidence>
<evidence type="ECO:0000256" key="8">
    <source>
        <dbReference type="ARBA" id="ARBA00022801"/>
    </source>
</evidence>
<feature type="non-terminal residue" evidence="18">
    <location>
        <position position="1"/>
    </location>
</feature>
<dbReference type="Gene3D" id="1.10.150.20">
    <property type="entry name" value="5' to 3' exonuclease, C-terminal subdomain"/>
    <property type="match status" value="1"/>
</dbReference>
<sequence>MGIIKLAELIRNEAPDAVSYKLISDYAGKIIALDIAVVLHQLRTAAMGHGIILSPLSGLFYRTLHFLEHDIMPVYVFDGCPPEQKMNLLKKRAETGGWDLKSRGAVFVFPVTNEKQECKQLLQLLGVPFLQAPNEAEALCAQLVKCGRVHAVASEDMDTMPFGGLLLLRQLNAKKSGEVVEYSLPKLLEILGLTHEQFVDLCILLGCDFCEKIRGLGPRKALDLIQKHKTIENIILQIGAETDRIPMSWNYQEVRSLFLNPEVGDLLTHPFNWTEPDEEGLVKLLCYEKNMKEYRVRRRLERFRNNIQEKERDQQEKEVDGERQTCLNEFYSVTRRRQVRLVSHRQRFLRWCTFLNDCM</sequence>
<comment type="function">
    <text evidence="14">Structure-specific nuclease with 5'-flap endonuclease and 5'-3' exonuclease activities involved in DNA replication and repair. During DNA replication, cleaves the 5'-overhanging flap structure that is generated by displacement synthesis when DNA polymerase encounters the 5'-end of a downstream Okazaki fragment. It enters the flap from the 5'-end and then tracks to cleave the flap base, leaving a nick for ligation. Also involved in the long patch base excision repair (LP-BER) pathway, by cleaving within the apurinic/apyrimidinic (AP) site-terminated flap. Acts as a genome stabilization factor that prevents flaps from equilibrating into structures that lead to duplications and deletions. Also possesses 5'-3' exonuclease activity on nicked or gapped double-stranded DNA, and exhibits RNase H activity. Also involved in replication and repair of rDNA and in repairing mitochondrial DNA.</text>
</comment>
<dbReference type="SUPFAM" id="SSF47807">
    <property type="entry name" value="5' to 3' exonuclease, C-terminal subdomain"/>
    <property type="match status" value="1"/>
</dbReference>
<evidence type="ECO:0000256" key="9">
    <source>
        <dbReference type="ARBA" id="ARBA00022839"/>
    </source>
</evidence>
<protein>
    <submittedName>
        <fullName evidence="18">FEN1B endonuclease</fullName>
    </submittedName>
</protein>
<dbReference type="PANTHER" id="PTHR11081:SF49">
    <property type="entry name" value="FLAP ENDONUCLEASE 1 HOMOLOG-RELATED"/>
    <property type="match status" value="1"/>
</dbReference>
<evidence type="ECO:0000256" key="4">
    <source>
        <dbReference type="ARBA" id="ARBA00022722"/>
    </source>
</evidence>
<dbReference type="EMBL" id="JAAWVO010034357">
    <property type="protein sequence ID" value="MBN3317279.1"/>
    <property type="molecule type" value="Genomic_DNA"/>
</dbReference>
<evidence type="ECO:0000256" key="5">
    <source>
        <dbReference type="ARBA" id="ARBA00022723"/>
    </source>
</evidence>
<dbReference type="GO" id="GO:0000287">
    <property type="term" value="F:magnesium ion binding"/>
    <property type="evidence" value="ECO:0007669"/>
    <property type="project" value="TreeGrafter"/>
</dbReference>
<dbReference type="Pfam" id="PF00867">
    <property type="entry name" value="XPG_I"/>
    <property type="match status" value="1"/>
</dbReference>
<dbReference type="Gene3D" id="3.40.50.1010">
    <property type="entry name" value="5'-nuclease"/>
    <property type="match status" value="1"/>
</dbReference>
<dbReference type="GO" id="GO:0017108">
    <property type="term" value="F:5'-flap endonuclease activity"/>
    <property type="evidence" value="ECO:0007669"/>
    <property type="project" value="TreeGrafter"/>
</dbReference>
<keyword evidence="12" id="KW-0234">DNA repair</keyword>
<dbReference type="FunFam" id="1.10.150.20:FF:000009">
    <property type="entry name" value="Flap endonuclease 1"/>
    <property type="match status" value="1"/>
</dbReference>
<dbReference type="GO" id="GO:0003677">
    <property type="term" value="F:DNA binding"/>
    <property type="evidence" value="ECO:0007669"/>
    <property type="project" value="InterPro"/>
</dbReference>
<dbReference type="GO" id="GO:0005634">
    <property type="term" value="C:nucleus"/>
    <property type="evidence" value="ECO:0007669"/>
    <property type="project" value="TreeGrafter"/>
</dbReference>
<accession>A0A8J7NP36</accession>
<dbReference type="InterPro" id="IPR029060">
    <property type="entry name" value="PIN-like_dom_sf"/>
</dbReference>
<comment type="caution">
    <text evidence="18">The sequence shown here is derived from an EMBL/GenBank/DDBJ whole genome shotgun (WGS) entry which is preliminary data.</text>
</comment>
<dbReference type="PRINTS" id="PR00853">
    <property type="entry name" value="XPGRADSUPER"/>
</dbReference>
<dbReference type="AlphaFoldDB" id="A0A8J7NP36"/>
<dbReference type="GO" id="GO:0006281">
    <property type="term" value="P:DNA repair"/>
    <property type="evidence" value="ECO:0007669"/>
    <property type="project" value="UniProtKB-KW"/>
</dbReference>
<dbReference type="InterPro" id="IPR006084">
    <property type="entry name" value="XPG/Rad2"/>
</dbReference>
<evidence type="ECO:0000259" key="17">
    <source>
        <dbReference type="SMART" id="SM00485"/>
    </source>
</evidence>
<dbReference type="Proteomes" id="UP000736164">
    <property type="component" value="Unassembled WGS sequence"/>
</dbReference>
<keyword evidence="4" id="KW-0540">Nuclease</keyword>
<evidence type="ECO:0000256" key="6">
    <source>
        <dbReference type="ARBA" id="ARBA00022759"/>
    </source>
</evidence>
<keyword evidence="6 18" id="KW-0255">Endonuclease</keyword>
<dbReference type="SMART" id="SM00279">
    <property type="entry name" value="HhH2"/>
    <property type="match status" value="1"/>
</dbReference>
<comment type="cofactor">
    <cofactor evidence="1">
        <name>Mg(2+)</name>
        <dbReference type="ChEBI" id="CHEBI:18420"/>
    </cofactor>
</comment>
<keyword evidence="3" id="KW-0235">DNA replication</keyword>
<dbReference type="SMART" id="SM00484">
    <property type="entry name" value="XPGI"/>
    <property type="match status" value="1"/>
</dbReference>
<keyword evidence="9" id="KW-0269">Exonuclease</keyword>
<keyword evidence="2" id="KW-0597">Phosphoprotein</keyword>
<feature type="non-terminal residue" evidence="18">
    <location>
        <position position="359"/>
    </location>
</feature>
<evidence type="ECO:0000256" key="11">
    <source>
        <dbReference type="ARBA" id="ARBA00023128"/>
    </source>
</evidence>
<evidence type="ECO:0000256" key="3">
    <source>
        <dbReference type="ARBA" id="ARBA00022705"/>
    </source>
</evidence>